<dbReference type="eggNOG" id="ENOG502TN6D">
    <property type="taxonomic scope" value="Eukaryota"/>
</dbReference>
<dbReference type="EMBL" id="CR940353">
    <property type="protein sequence ID" value="CAI76502.1"/>
    <property type="molecule type" value="Genomic_DNA"/>
</dbReference>
<name>Q4U9K1_THEAN</name>
<reference evidence="1 2" key="1">
    <citation type="journal article" date="2005" name="Science">
        <title>Genome of the host-cell transforming parasite Theileria annulata compared with T. parva.</title>
        <authorList>
            <person name="Pain A."/>
            <person name="Renauld H."/>
            <person name="Berriman M."/>
            <person name="Murphy L."/>
            <person name="Yeats C.A."/>
            <person name="Weir W."/>
            <person name="Kerhornou A."/>
            <person name="Aslett M."/>
            <person name="Bishop R."/>
            <person name="Bouchier C."/>
            <person name="Cochet M."/>
            <person name="Coulson R.M.R."/>
            <person name="Cronin A."/>
            <person name="de Villiers E.P."/>
            <person name="Fraser A."/>
            <person name="Fosker N."/>
            <person name="Gardner M."/>
            <person name="Goble A."/>
            <person name="Griffiths-Jones S."/>
            <person name="Harris D.E."/>
            <person name="Katzer F."/>
            <person name="Larke N."/>
            <person name="Lord A."/>
            <person name="Maser P."/>
            <person name="McKellar S."/>
            <person name="Mooney P."/>
            <person name="Morton F."/>
            <person name="Nene V."/>
            <person name="O'Neil S."/>
            <person name="Price C."/>
            <person name="Quail M.A."/>
            <person name="Rabbinowitsch E."/>
            <person name="Rawlings N.D."/>
            <person name="Rutter S."/>
            <person name="Saunders D."/>
            <person name="Seeger K."/>
            <person name="Shah T."/>
            <person name="Squares R."/>
            <person name="Squares S."/>
            <person name="Tivey A."/>
            <person name="Walker A.R."/>
            <person name="Woodward J."/>
            <person name="Dobbelaere D.A.E."/>
            <person name="Langsley G."/>
            <person name="Rajandream M.A."/>
            <person name="McKeever D."/>
            <person name="Shiels B."/>
            <person name="Tait A."/>
            <person name="Barrell B.G."/>
            <person name="Hall N."/>
        </authorList>
    </citation>
    <scope>NUCLEOTIDE SEQUENCE [LARGE SCALE GENOMIC DNA]</scope>
    <source>
        <strain evidence="2">Ankara</strain>
    </source>
</reference>
<dbReference type="GeneID" id="3863129"/>
<dbReference type="OMA" id="WSLKNDP"/>
<evidence type="ECO:0008006" key="3">
    <source>
        <dbReference type="Google" id="ProtNLM"/>
    </source>
</evidence>
<gene>
    <name evidence="1" type="ORF">TA08580</name>
</gene>
<evidence type="ECO:0000313" key="1">
    <source>
        <dbReference type="EMBL" id="CAI76502.1"/>
    </source>
</evidence>
<keyword evidence="2" id="KW-1185">Reference proteome</keyword>
<sequence>MDEFEVFTPVDSRLDRDFKSTTTHESRTDVSSLSFNCEFSSKSRESDKDQPISSSEIDDGVIVPNGFNSILFLPILDALYRPNSLKKELVVNIDLGKLSSALLSACRMVENPFSLVGDYVKGLCLLLMTKVKYLSSDLSAYAKRLCVTDLAVQPKAKAINYYESDTEYEPKSKPKHRRKRKIKDTDSVSTIQDLNERYHSELVPIERLEMLRVMNLGLSGTDFFFQHNQLSPVIKDYINELNLSSKLSEFNTYCDRDWLSFDDLRMLSSPFKLNAYSFTPENDDATVVASSDISFDTSYDIDWSLKNDPLNYNNKNYEYDFPGYLEDDNAQKLLSISDDKSRRRKTNTMKLFDVNLVRAEPRYDRKPAKYKYKRNSAKRRLSTVLSTDLSNKLVDFDKSNKASELDKTFRENVSERVNPRQKTLDQMFDQYFSKVVGTNLGSTVTKTVNKTSELDPQTDQNRTVHVRSAHEENQFRTKPSDNTGLDCKTTTQDEVGSASYVIMQETNDGFGTLDILNWLRETFRKVDFESITFDKLTEGLDAGKASLVFLRVLILANSNFISVIQEKQITISPSVCIN</sequence>
<dbReference type="VEuPathDB" id="PiroplasmaDB:TA08580"/>
<dbReference type="OrthoDB" id="361197at2759"/>
<dbReference type="RefSeq" id="XP_953127.1">
    <property type="nucleotide sequence ID" value="XM_948034.1"/>
</dbReference>
<accession>Q4U9K1</accession>
<proteinExistence type="predicted"/>
<organism evidence="1 2">
    <name type="scientific">Theileria annulata</name>
    <dbReference type="NCBI Taxonomy" id="5874"/>
    <lineage>
        <taxon>Eukaryota</taxon>
        <taxon>Sar</taxon>
        <taxon>Alveolata</taxon>
        <taxon>Apicomplexa</taxon>
        <taxon>Aconoidasida</taxon>
        <taxon>Piroplasmida</taxon>
        <taxon>Theileriidae</taxon>
        <taxon>Theileria</taxon>
    </lineage>
</organism>
<dbReference type="KEGG" id="tan:TA08580"/>
<dbReference type="AlphaFoldDB" id="Q4U9K1"/>
<evidence type="ECO:0000313" key="2">
    <source>
        <dbReference type="Proteomes" id="UP000001950"/>
    </source>
</evidence>
<protein>
    <recommendedName>
        <fullName evidence="3">Condensin complex subunit 2</fullName>
    </recommendedName>
</protein>
<dbReference type="InParanoid" id="Q4U9K1"/>
<dbReference type="Proteomes" id="UP000001950">
    <property type="component" value="Chromosome 4"/>
</dbReference>